<proteinExistence type="predicted"/>
<name>A0A4R0K7E9_9ACTN</name>
<evidence type="ECO:0000256" key="1">
    <source>
        <dbReference type="SAM" id="MobiDB-lite"/>
    </source>
</evidence>
<dbReference type="OrthoDB" id="3702610at2"/>
<reference evidence="2 3" key="1">
    <citation type="submission" date="2019-02" db="EMBL/GenBank/DDBJ databases">
        <title>Kribbella capetownensis sp. nov. and Kribbella speibonae sp. nov., isolated from soil.</title>
        <authorList>
            <person name="Curtis S.M."/>
            <person name="Norton I."/>
            <person name="Everest G.J."/>
            <person name="Meyers P.R."/>
        </authorList>
    </citation>
    <scope>NUCLEOTIDE SEQUENCE [LARGE SCALE GENOMIC DNA]</scope>
    <source>
        <strain evidence="2 3">NRRL B-24813</strain>
    </source>
</reference>
<sequence>MTDATLVQLFDDLADRTRNPHISHLGTSDEREDLGDEPPSDADLLAERRLLGAVALAAISIIDECIADMQTIGVVEMDSDGELDPKTYADTFVWDHFPPRLRASYDPQFFAKVLVCVVKVSHDLANPAAGRPACIAEEIIVNAICKYAYALMDEAGLDYDEDLEELLLDDGDFELLFSKDMDGLEEDPAKQRSLGMWLPPVEDWFTPFNSDRVVHPYAETSATTPRVHDLFHLLDSDELRALAREPDVVDAPAPITGLPPISEVVSLARQATIGDAETWVADDSDAEYSYSALIEVSQVANSGWLTWEPHESADVVRSDAVVRFATHRHYPVGADQPWAEVAMTSGVIMHIPLAAVVSYRPDPAVYERWNSMWSPLES</sequence>
<dbReference type="Proteomes" id="UP000291144">
    <property type="component" value="Unassembled WGS sequence"/>
</dbReference>
<dbReference type="RefSeq" id="WP_131364153.1">
    <property type="nucleotide sequence ID" value="NZ_SJKB01000015.1"/>
</dbReference>
<feature type="compositionally biased region" description="Acidic residues" evidence="1">
    <location>
        <begin position="30"/>
        <end position="40"/>
    </location>
</feature>
<protein>
    <submittedName>
        <fullName evidence="2">Uncharacterized protein</fullName>
    </submittedName>
</protein>
<evidence type="ECO:0000313" key="2">
    <source>
        <dbReference type="EMBL" id="TCC55370.1"/>
    </source>
</evidence>
<dbReference type="AlphaFoldDB" id="A0A4R0K7E9"/>
<comment type="caution">
    <text evidence="2">The sequence shown here is derived from an EMBL/GenBank/DDBJ whole genome shotgun (WGS) entry which is preliminary data.</text>
</comment>
<evidence type="ECO:0000313" key="3">
    <source>
        <dbReference type="Proteomes" id="UP000291144"/>
    </source>
</evidence>
<feature type="region of interest" description="Disordered" evidence="1">
    <location>
        <begin position="20"/>
        <end position="40"/>
    </location>
</feature>
<gene>
    <name evidence="2" type="ORF">E0H73_36225</name>
</gene>
<dbReference type="EMBL" id="SJKB01000015">
    <property type="protein sequence ID" value="TCC55370.1"/>
    <property type="molecule type" value="Genomic_DNA"/>
</dbReference>
<organism evidence="2 3">
    <name type="scientific">Kribbella pittospori</name>
    <dbReference type="NCBI Taxonomy" id="722689"/>
    <lineage>
        <taxon>Bacteria</taxon>
        <taxon>Bacillati</taxon>
        <taxon>Actinomycetota</taxon>
        <taxon>Actinomycetes</taxon>
        <taxon>Propionibacteriales</taxon>
        <taxon>Kribbellaceae</taxon>
        <taxon>Kribbella</taxon>
    </lineage>
</organism>
<accession>A0A4R0K7E9</accession>
<keyword evidence="3" id="KW-1185">Reference proteome</keyword>